<name>A0ABU3T0D8_9ALTE</name>
<dbReference type="EMBL" id="JAWDIO010000002">
    <property type="protein sequence ID" value="MDU0355703.1"/>
    <property type="molecule type" value="Genomic_DNA"/>
</dbReference>
<sequence length="169" mass="19269">MRTYPSHYDLLSRTQQANNLQGKVHTYEKGVADFNGQLTLAISNSFGGANRLINDADVGKSIDLPEIHHGKSLVHYDNVEMIDVISLDHCHNIKNERLYLKIDIEGAELPALIGAKNLLTQNECVLQIEVSPRQQPEIKQFLEQNNYTYLETINRDMFFYSMTLLSTET</sequence>
<dbReference type="RefSeq" id="WP_316028098.1">
    <property type="nucleotide sequence ID" value="NZ_JAWDIO010000002.1"/>
</dbReference>
<dbReference type="Pfam" id="PF05050">
    <property type="entry name" value="Methyltransf_21"/>
    <property type="match status" value="1"/>
</dbReference>
<evidence type="ECO:0000259" key="1">
    <source>
        <dbReference type="Pfam" id="PF05050"/>
    </source>
</evidence>
<organism evidence="2 3">
    <name type="scientific">Paraglaciecola aquimarina</name>
    <dbReference type="NCBI Taxonomy" id="1235557"/>
    <lineage>
        <taxon>Bacteria</taxon>
        <taxon>Pseudomonadati</taxon>
        <taxon>Pseudomonadota</taxon>
        <taxon>Gammaproteobacteria</taxon>
        <taxon>Alteromonadales</taxon>
        <taxon>Alteromonadaceae</taxon>
        <taxon>Paraglaciecola</taxon>
    </lineage>
</organism>
<dbReference type="NCBIfam" id="TIGR01444">
    <property type="entry name" value="fkbM_fam"/>
    <property type="match status" value="1"/>
</dbReference>
<dbReference type="Proteomes" id="UP001247805">
    <property type="component" value="Unassembled WGS sequence"/>
</dbReference>
<reference evidence="2 3" key="1">
    <citation type="submission" date="2023-10" db="EMBL/GenBank/DDBJ databases">
        <title>Glaciecola aquimarina strain GGW-M5 nov., isolated from a coastal seawater.</title>
        <authorList>
            <person name="Bayburt H."/>
            <person name="Kim J.M."/>
            <person name="Choi B.J."/>
            <person name="Jeon C.O."/>
        </authorList>
    </citation>
    <scope>NUCLEOTIDE SEQUENCE [LARGE SCALE GENOMIC DNA]</scope>
    <source>
        <strain evidence="2 3">KCTC 32108</strain>
    </source>
</reference>
<feature type="domain" description="Methyltransferase FkbM" evidence="1">
    <location>
        <begin position="15"/>
        <end position="149"/>
    </location>
</feature>
<protein>
    <submittedName>
        <fullName evidence="2">FkbM family methyltransferase</fullName>
    </submittedName>
</protein>
<gene>
    <name evidence="2" type="ORF">RS130_19090</name>
</gene>
<evidence type="ECO:0000313" key="2">
    <source>
        <dbReference type="EMBL" id="MDU0355703.1"/>
    </source>
</evidence>
<dbReference type="GO" id="GO:0032259">
    <property type="term" value="P:methylation"/>
    <property type="evidence" value="ECO:0007669"/>
    <property type="project" value="UniProtKB-KW"/>
</dbReference>
<accession>A0ABU3T0D8</accession>
<dbReference type="InterPro" id="IPR029063">
    <property type="entry name" value="SAM-dependent_MTases_sf"/>
</dbReference>
<keyword evidence="2" id="KW-0489">Methyltransferase</keyword>
<dbReference type="SUPFAM" id="SSF53335">
    <property type="entry name" value="S-adenosyl-L-methionine-dependent methyltransferases"/>
    <property type="match status" value="1"/>
</dbReference>
<keyword evidence="3" id="KW-1185">Reference proteome</keyword>
<keyword evidence="2" id="KW-0808">Transferase</keyword>
<dbReference type="InterPro" id="IPR006342">
    <property type="entry name" value="FkbM_mtfrase"/>
</dbReference>
<comment type="caution">
    <text evidence="2">The sequence shown here is derived from an EMBL/GenBank/DDBJ whole genome shotgun (WGS) entry which is preliminary data.</text>
</comment>
<dbReference type="GO" id="GO:0008168">
    <property type="term" value="F:methyltransferase activity"/>
    <property type="evidence" value="ECO:0007669"/>
    <property type="project" value="UniProtKB-KW"/>
</dbReference>
<dbReference type="Gene3D" id="3.40.50.150">
    <property type="entry name" value="Vaccinia Virus protein VP39"/>
    <property type="match status" value="1"/>
</dbReference>
<proteinExistence type="predicted"/>
<evidence type="ECO:0000313" key="3">
    <source>
        <dbReference type="Proteomes" id="UP001247805"/>
    </source>
</evidence>